<name>A0A5C5UUC2_9BACT</name>
<dbReference type="Proteomes" id="UP000318878">
    <property type="component" value="Unassembled WGS sequence"/>
</dbReference>
<comment type="caution">
    <text evidence="1">The sequence shown here is derived from an EMBL/GenBank/DDBJ whole genome shotgun (WGS) entry which is preliminary data.</text>
</comment>
<evidence type="ECO:0000313" key="2">
    <source>
        <dbReference type="Proteomes" id="UP000318878"/>
    </source>
</evidence>
<proteinExistence type="predicted"/>
<dbReference type="AlphaFoldDB" id="A0A5C5UUC2"/>
<reference evidence="1 2" key="1">
    <citation type="submission" date="2019-02" db="EMBL/GenBank/DDBJ databases">
        <title>Deep-cultivation of Planctomycetes and their phenomic and genomic characterization uncovers novel biology.</title>
        <authorList>
            <person name="Wiegand S."/>
            <person name="Jogler M."/>
            <person name="Boedeker C."/>
            <person name="Pinto D."/>
            <person name="Vollmers J."/>
            <person name="Rivas-Marin E."/>
            <person name="Kohn T."/>
            <person name="Peeters S.H."/>
            <person name="Heuer A."/>
            <person name="Rast P."/>
            <person name="Oberbeckmann S."/>
            <person name="Bunk B."/>
            <person name="Jeske O."/>
            <person name="Meyerdierks A."/>
            <person name="Storesund J.E."/>
            <person name="Kallscheuer N."/>
            <person name="Luecker S."/>
            <person name="Lage O.M."/>
            <person name="Pohl T."/>
            <person name="Merkel B.J."/>
            <person name="Hornburger P."/>
            <person name="Mueller R.-W."/>
            <person name="Bruemmer F."/>
            <person name="Labrenz M."/>
            <person name="Spormann A.M."/>
            <person name="Op Den Camp H."/>
            <person name="Overmann J."/>
            <person name="Amann R."/>
            <person name="Jetten M.S.M."/>
            <person name="Mascher T."/>
            <person name="Medema M.H."/>
            <person name="Devos D.P."/>
            <person name="Kaster A.-K."/>
            <person name="Ovreas L."/>
            <person name="Rohde M."/>
            <person name="Galperin M.Y."/>
            <person name="Jogler C."/>
        </authorList>
    </citation>
    <scope>NUCLEOTIDE SEQUENCE [LARGE SCALE GENOMIC DNA]</scope>
    <source>
        <strain evidence="1 2">Enr8</strain>
    </source>
</reference>
<gene>
    <name evidence="1" type="ORF">Enr8_48860</name>
</gene>
<dbReference type="EMBL" id="SJPF01000007">
    <property type="protein sequence ID" value="TWT29698.1"/>
    <property type="molecule type" value="Genomic_DNA"/>
</dbReference>
<evidence type="ECO:0000313" key="1">
    <source>
        <dbReference type="EMBL" id="TWT29698.1"/>
    </source>
</evidence>
<accession>A0A5C5UUC2</accession>
<protein>
    <submittedName>
        <fullName evidence="1">Uncharacterized protein</fullName>
    </submittedName>
</protein>
<sequence length="277" mass="31756">MSDSTDPPRITDCMFESLPGTLRKAEEYAQQSIAWIDDNPQSERLQGRYYSLCLEYRAIGLLKYALGYPLAEVSEACERCAESYLSVLDLRGTTPHPEVNRNAAGEKDYSLTNSRHQLFGICSALLSGREELAAQLTQREAEPRKARFVSPTSSTCRPYEVKLVRAFKPLLLGEEDGLAEKPKGVNLPMSAKRGRWMAEMQIAIRWNDPRMFLESLNALLDWHEKNNCRRTSYEFHTDIDHFLCIFGLGLSRLALDRRLIEFEDLPERVCYPRDLLL</sequence>
<dbReference type="RefSeq" id="WP_146436671.1">
    <property type="nucleotide sequence ID" value="NZ_SJPF01000007.1"/>
</dbReference>
<keyword evidence="2" id="KW-1185">Reference proteome</keyword>
<organism evidence="1 2">
    <name type="scientific">Blastopirellula retiformator</name>
    <dbReference type="NCBI Taxonomy" id="2527970"/>
    <lineage>
        <taxon>Bacteria</taxon>
        <taxon>Pseudomonadati</taxon>
        <taxon>Planctomycetota</taxon>
        <taxon>Planctomycetia</taxon>
        <taxon>Pirellulales</taxon>
        <taxon>Pirellulaceae</taxon>
        <taxon>Blastopirellula</taxon>
    </lineage>
</organism>